<comment type="caution">
    <text evidence="2">The sequence shown here is derived from an EMBL/GenBank/DDBJ whole genome shotgun (WGS) entry which is preliminary data.</text>
</comment>
<name>A0ABR4MQR5_9PEZI</name>
<reference evidence="2 3" key="1">
    <citation type="submission" date="2020-05" db="EMBL/GenBank/DDBJ databases">
        <title>Ceratocystis lukuohia genome.</title>
        <authorList>
            <person name="Harrington T.C."/>
            <person name="Kim K."/>
            <person name="Mayers C.G."/>
        </authorList>
    </citation>
    <scope>NUCLEOTIDE SEQUENCE [LARGE SCALE GENOMIC DNA]</scope>
    <source>
        <strain evidence="2 3">C4212</strain>
    </source>
</reference>
<sequence length="364" mass="39745">MCFSEQTTPNTKHKYIIGQKEIRKKHLTLSRGPKGTVARLILPLMRNFEAQCEREEGQETAEVVKNMILLRAQEAVDFVLARRERGWSKGPASEPARKVLGRPGTAQGEATSPAPSRKKAPSFAEMMKRVALKLADAQGAAVRAKSCEAAKQSGEWQTVMRCKAAANALSRRFSQPVACQDNRTLKTKSGFALLANKDSCLTLVEKSDKTKNYVWLDADVVQAVNTDAYLIGPFERRLNGATQVAPVYMIPKTRGNKKTLIVKIPVERRAVWETQQKLTCEKKKACPKAVGPGAAPDQMVCMEVQTELQQGMAAEAQAAAVQDKGSPPQATGGKRKTTKPVILIDEGESCNHLQIMCSLGSALA</sequence>
<evidence type="ECO:0000256" key="1">
    <source>
        <dbReference type="SAM" id="MobiDB-lite"/>
    </source>
</evidence>
<proteinExistence type="predicted"/>
<dbReference type="EMBL" id="JABSNW010000002">
    <property type="protein sequence ID" value="KAL2890624.1"/>
    <property type="molecule type" value="Genomic_DNA"/>
</dbReference>
<keyword evidence="3" id="KW-1185">Reference proteome</keyword>
<evidence type="ECO:0000313" key="3">
    <source>
        <dbReference type="Proteomes" id="UP001610728"/>
    </source>
</evidence>
<feature type="region of interest" description="Disordered" evidence="1">
    <location>
        <begin position="87"/>
        <end position="120"/>
    </location>
</feature>
<gene>
    <name evidence="2" type="ORF">HOO65_021166</name>
</gene>
<dbReference type="GeneID" id="98116799"/>
<accession>A0ABR4MQR5</accession>
<dbReference type="Proteomes" id="UP001610728">
    <property type="component" value="Unassembled WGS sequence"/>
</dbReference>
<evidence type="ECO:0000313" key="2">
    <source>
        <dbReference type="EMBL" id="KAL2890624.1"/>
    </source>
</evidence>
<organism evidence="2 3">
    <name type="scientific">Ceratocystis lukuohia</name>
    <dbReference type="NCBI Taxonomy" id="2019550"/>
    <lineage>
        <taxon>Eukaryota</taxon>
        <taxon>Fungi</taxon>
        <taxon>Dikarya</taxon>
        <taxon>Ascomycota</taxon>
        <taxon>Pezizomycotina</taxon>
        <taxon>Sordariomycetes</taxon>
        <taxon>Hypocreomycetidae</taxon>
        <taxon>Microascales</taxon>
        <taxon>Ceratocystidaceae</taxon>
        <taxon>Ceratocystis</taxon>
    </lineage>
</organism>
<protein>
    <submittedName>
        <fullName evidence="2">Vegetative incompatibility protein HET-E-1</fullName>
    </submittedName>
</protein>
<dbReference type="RefSeq" id="XP_070861804.1">
    <property type="nucleotide sequence ID" value="XM_071006756.1"/>
</dbReference>